<dbReference type="InterPro" id="IPR011047">
    <property type="entry name" value="Quinoprotein_ADH-like_sf"/>
</dbReference>
<keyword evidence="2" id="KW-0677">Repeat</keyword>
<dbReference type="Proteomes" id="UP000001357">
    <property type="component" value="Unassembled WGS sequence"/>
</dbReference>
<dbReference type="InterPro" id="IPR036322">
    <property type="entry name" value="WD40_repeat_dom_sf"/>
</dbReference>
<dbReference type="GO" id="GO:0030042">
    <property type="term" value="P:actin filament depolymerization"/>
    <property type="evidence" value="ECO:0000318"/>
    <property type="project" value="GO_Central"/>
</dbReference>
<evidence type="ECO:0000313" key="5">
    <source>
        <dbReference type="Proteomes" id="UP000001357"/>
    </source>
</evidence>
<keyword evidence="5" id="KW-1185">Reference proteome</keyword>
<dbReference type="FunFam" id="2.130.10.10:FF:000167">
    <property type="entry name" value="Actin-interacting protein 1"/>
    <property type="match status" value="1"/>
</dbReference>
<gene>
    <name evidence="4" type="ORF">MONBRDRAFT_35227</name>
</gene>
<dbReference type="FunCoup" id="A9V547">
    <property type="interactions" value="900"/>
</dbReference>
<name>A9V547_MONBE</name>
<dbReference type="Pfam" id="PF00400">
    <property type="entry name" value="WD40"/>
    <property type="match status" value="7"/>
</dbReference>
<dbReference type="GO" id="GO:0040011">
    <property type="term" value="P:locomotion"/>
    <property type="evidence" value="ECO:0000318"/>
    <property type="project" value="GO_Central"/>
</dbReference>
<evidence type="ECO:0000256" key="3">
    <source>
        <dbReference type="PROSITE-ProRule" id="PRU00221"/>
    </source>
</evidence>
<dbReference type="CDD" id="cd00200">
    <property type="entry name" value="WD40"/>
    <property type="match status" value="1"/>
</dbReference>
<evidence type="ECO:0000256" key="1">
    <source>
        <dbReference type="ARBA" id="ARBA00022574"/>
    </source>
</evidence>
<keyword evidence="1 3" id="KW-0853">WD repeat</keyword>
<feature type="repeat" description="WD" evidence="3">
    <location>
        <begin position="187"/>
        <end position="228"/>
    </location>
</feature>
<dbReference type="SUPFAM" id="SSF50978">
    <property type="entry name" value="WD40 repeat-like"/>
    <property type="match status" value="1"/>
</dbReference>
<dbReference type="PROSITE" id="PS50294">
    <property type="entry name" value="WD_REPEATS_REGION"/>
    <property type="match status" value="2"/>
</dbReference>
<dbReference type="GO" id="GO:0051015">
    <property type="term" value="F:actin filament binding"/>
    <property type="evidence" value="ECO:0000318"/>
    <property type="project" value="GO_Central"/>
</dbReference>
<dbReference type="PANTHER" id="PTHR19856">
    <property type="entry name" value="WD-REPEATCONTAINING PROTEIN WDR1"/>
    <property type="match status" value="1"/>
</dbReference>
<reference evidence="4 5" key="1">
    <citation type="journal article" date="2008" name="Nature">
        <title>The genome of the choanoflagellate Monosiga brevicollis and the origin of metazoans.</title>
        <authorList>
            <consortium name="JGI Sequencing"/>
            <person name="King N."/>
            <person name="Westbrook M.J."/>
            <person name="Young S.L."/>
            <person name="Kuo A."/>
            <person name="Abedin M."/>
            <person name="Chapman J."/>
            <person name="Fairclough S."/>
            <person name="Hellsten U."/>
            <person name="Isogai Y."/>
            <person name="Letunic I."/>
            <person name="Marr M."/>
            <person name="Pincus D."/>
            <person name="Putnam N."/>
            <person name="Rokas A."/>
            <person name="Wright K.J."/>
            <person name="Zuzow R."/>
            <person name="Dirks W."/>
            <person name="Good M."/>
            <person name="Goodstein D."/>
            <person name="Lemons D."/>
            <person name="Li W."/>
            <person name="Lyons J.B."/>
            <person name="Morris A."/>
            <person name="Nichols S."/>
            <person name="Richter D.J."/>
            <person name="Salamov A."/>
            <person name="Bork P."/>
            <person name="Lim W.A."/>
            <person name="Manning G."/>
            <person name="Miller W.T."/>
            <person name="McGinnis W."/>
            <person name="Shapiro H."/>
            <person name="Tjian R."/>
            <person name="Grigoriev I.V."/>
            <person name="Rokhsar D."/>
        </authorList>
    </citation>
    <scope>NUCLEOTIDE SEQUENCE [LARGE SCALE GENOMIC DNA]</scope>
    <source>
        <strain evidence="5">MX1 / ATCC 50154</strain>
    </source>
</reference>
<proteinExistence type="predicted"/>
<feature type="repeat" description="WD" evidence="3">
    <location>
        <begin position="520"/>
        <end position="553"/>
    </location>
</feature>
<dbReference type="InterPro" id="IPR015943">
    <property type="entry name" value="WD40/YVTN_repeat-like_dom_sf"/>
</dbReference>
<accession>A9V547</accession>
<protein>
    <recommendedName>
        <fullName evidence="6">Anaphase-promoting complex subunit 4 WD40 domain-containing protein</fullName>
    </recommendedName>
</protein>
<dbReference type="SUPFAM" id="SSF50998">
    <property type="entry name" value="Quinoprotein alcohol dehydrogenase-like"/>
    <property type="match status" value="1"/>
</dbReference>
<dbReference type="eggNOG" id="KOG0318">
    <property type="taxonomic scope" value="Eukaryota"/>
</dbReference>
<dbReference type="InParanoid" id="A9V547"/>
<feature type="repeat" description="WD" evidence="3">
    <location>
        <begin position="56"/>
        <end position="97"/>
    </location>
</feature>
<sequence length="599" mass="64401">MPCHSITEHAYLPVPDVVRGQPFVFGGDPKGNKIVYGQGKTIVVRDLENPIEGYTYNEHSVATTVAKFAPSGFYICSADVSGKVRIWDTTQEEHAMKYEYQALSGPIKDLAWSEDSKRIVVGGEGREKFGHAFLWDSGSSVGNLDGHSKPVNSIDFKQTRPFRVVTASEDTDSGFFAGPPFKLDHLNQEHDSFVNAVRFAPDGTKYITGGADGRAFIFDGKEGKLIGQVNGDEPAHKGGIYGVAWKKDSSQFATASADKTVKLWDAEGKLQATFTFPNEVEFQQLGCLWQGEEILSVGLNGEMTILDPANPSEPKRKFQGHSKAITALAVDADAGRFFGGSYDGRVSKVDAATGKVELFQGHPTHGITSLAYENGKLIAGSLDDRVTVTAVDGTAFGTESFACESQPKAVAVASGVIAVACFNHVMVIKGGAVAATKSVDFEGSAVAVSNDGSQIAVGTQAGKIVIYSASLEEQKTLDATGAVTCLQFSPDGQYLASGDAGRNLYVFEASGDWNLKMSRWKYHTSKINSLAWSPDSQHLATGSLDTNIIVWSMADWMKRITIKGAHPMHDVTQVAWLDNTTLLSGGQDAAFRTFSVTHH</sequence>
<dbReference type="FunFam" id="2.130.10.10:FF:000102">
    <property type="entry name" value="Actin-interacting protein 1"/>
    <property type="match status" value="1"/>
</dbReference>
<dbReference type="RefSeq" id="XP_001747929.1">
    <property type="nucleotide sequence ID" value="XM_001747877.1"/>
</dbReference>
<dbReference type="GO" id="GO:0030864">
    <property type="term" value="C:cortical actin cytoskeleton"/>
    <property type="evidence" value="ECO:0000318"/>
    <property type="project" value="GO_Central"/>
</dbReference>
<organism evidence="4 5">
    <name type="scientific">Monosiga brevicollis</name>
    <name type="common">Choanoflagellate</name>
    <dbReference type="NCBI Taxonomy" id="81824"/>
    <lineage>
        <taxon>Eukaryota</taxon>
        <taxon>Choanoflagellata</taxon>
        <taxon>Craspedida</taxon>
        <taxon>Salpingoecidae</taxon>
        <taxon>Monosiga</taxon>
    </lineage>
</organism>
<dbReference type="PANTHER" id="PTHR19856:SF0">
    <property type="entry name" value="WD REPEAT-CONTAINING PROTEIN 1"/>
    <property type="match status" value="1"/>
</dbReference>
<dbReference type="PROSITE" id="PS50082">
    <property type="entry name" value="WD_REPEATS_2"/>
    <property type="match status" value="4"/>
</dbReference>
<dbReference type="STRING" id="81824.A9V547"/>
<dbReference type="SMART" id="SM00320">
    <property type="entry name" value="WD40"/>
    <property type="match status" value="10"/>
</dbReference>
<evidence type="ECO:0000313" key="4">
    <source>
        <dbReference type="EMBL" id="EDQ87316.1"/>
    </source>
</evidence>
<dbReference type="AlphaFoldDB" id="A9V547"/>
<dbReference type="InterPro" id="IPR001680">
    <property type="entry name" value="WD40_rpt"/>
</dbReference>
<dbReference type="OMA" id="FYQGPPF"/>
<dbReference type="Gene3D" id="2.130.10.10">
    <property type="entry name" value="YVTN repeat-like/Quinoprotein amine dehydrogenase"/>
    <property type="match status" value="2"/>
</dbReference>
<evidence type="ECO:0000256" key="2">
    <source>
        <dbReference type="ARBA" id="ARBA00022737"/>
    </source>
</evidence>
<dbReference type="KEGG" id="mbr:MONBRDRAFT_35227"/>
<dbReference type="InterPro" id="IPR020472">
    <property type="entry name" value="WD40_PAC1"/>
</dbReference>
<evidence type="ECO:0008006" key="6">
    <source>
        <dbReference type="Google" id="ProtNLM"/>
    </source>
</evidence>
<dbReference type="GeneID" id="5893156"/>
<dbReference type="PRINTS" id="PR00320">
    <property type="entry name" value="GPROTEINBRPT"/>
</dbReference>
<dbReference type="EMBL" id="CH991560">
    <property type="protein sequence ID" value="EDQ87316.1"/>
    <property type="molecule type" value="Genomic_DNA"/>
</dbReference>
<feature type="repeat" description="WD" evidence="3">
    <location>
        <begin position="233"/>
        <end position="265"/>
    </location>
</feature>